<dbReference type="InterPro" id="IPR001667">
    <property type="entry name" value="DDH_dom"/>
</dbReference>
<dbReference type="InterPro" id="IPR003156">
    <property type="entry name" value="DHHA1_dom"/>
</dbReference>
<dbReference type="Pfam" id="PF17768">
    <property type="entry name" value="RecJ_OB"/>
    <property type="match status" value="1"/>
</dbReference>
<feature type="domain" description="DDH" evidence="7">
    <location>
        <begin position="71"/>
        <end position="228"/>
    </location>
</feature>
<evidence type="ECO:0000256" key="1">
    <source>
        <dbReference type="ARBA" id="ARBA00005915"/>
    </source>
</evidence>
<reference evidence="10" key="1">
    <citation type="submission" date="2022-03" db="EMBL/GenBank/DDBJ databases">
        <title>Genomic Encyclopedia of Type Strains, Phase III (KMG-III): the genomes of soil and plant-associated and newly described type strains.</title>
        <authorList>
            <person name="Whitman W."/>
        </authorList>
    </citation>
    <scope>NUCLEOTIDE SEQUENCE</scope>
    <source>
        <strain evidence="10">ANL 6-2</strain>
    </source>
</reference>
<comment type="caution">
    <text evidence="10">The sequence shown here is derived from an EMBL/GenBank/DDBJ whole genome shotgun (WGS) entry which is preliminary data.</text>
</comment>
<evidence type="ECO:0000313" key="11">
    <source>
        <dbReference type="Proteomes" id="UP001205843"/>
    </source>
</evidence>
<proteinExistence type="inferred from homology"/>
<dbReference type="PANTHER" id="PTHR30255:SF2">
    <property type="entry name" value="SINGLE-STRANDED-DNA-SPECIFIC EXONUCLEASE RECJ"/>
    <property type="match status" value="1"/>
</dbReference>
<dbReference type="Proteomes" id="UP001205843">
    <property type="component" value="Unassembled WGS sequence"/>
</dbReference>
<dbReference type="Gene3D" id="3.10.310.30">
    <property type="match status" value="1"/>
</dbReference>
<dbReference type="GO" id="GO:0003676">
    <property type="term" value="F:nucleic acid binding"/>
    <property type="evidence" value="ECO:0007669"/>
    <property type="project" value="InterPro"/>
</dbReference>
<gene>
    <name evidence="10" type="ORF">J2T57_001293</name>
</gene>
<dbReference type="AlphaFoldDB" id="A0AAE3G1V6"/>
<feature type="compositionally biased region" description="Basic and acidic residues" evidence="6">
    <location>
        <begin position="633"/>
        <end position="645"/>
    </location>
</feature>
<keyword evidence="11" id="KW-1185">Reference proteome</keyword>
<keyword evidence="3" id="KW-0540">Nuclease</keyword>
<feature type="domain" description="RecJ OB" evidence="9">
    <location>
        <begin position="496"/>
        <end position="595"/>
    </location>
</feature>
<dbReference type="InterPro" id="IPR038763">
    <property type="entry name" value="DHH_sf"/>
</dbReference>
<evidence type="ECO:0000259" key="7">
    <source>
        <dbReference type="Pfam" id="PF01368"/>
    </source>
</evidence>
<dbReference type="SUPFAM" id="SSF64182">
    <property type="entry name" value="DHH phosphoesterases"/>
    <property type="match status" value="1"/>
</dbReference>
<evidence type="ECO:0000256" key="5">
    <source>
        <dbReference type="ARBA" id="ARBA00022839"/>
    </source>
</evidence>
<sequence>MTGIRPIAQREAKVSTRVHDNPLVDTILRNRGVERLEEVHYGLAGLLPPEQLLGMDRAVEVILRHIDAGSNIMILGDFDCDGATATATMVEGLEMLGRRPEYFVQRRELGYGLSPGVVELMIEEGHRPDLIITVDNGISSVDGAKAVKALPWGCDLVITDHHLPPKGELPPADAIVNPSQAGCPFPSKALCGCGVAFYVIAALRTRMRELGRFKDRTEPRLSRLLDLVGLATVADMVPLDRNNRILVAGALEMINAGNVRPGIRALLEVGKRSIGKIRAADFGFAVGPRLNAAGRLDSMVLGIEALLESDPERAAERALALDETNRRRREIEGEMIGDARDILADRDPDDRVIVVYNPDFHEGVVGLVASRLKERYNLPVFAFTDTSATREARVVVASESASEAERAAARAVLDEAEIKGSARSIPGLHLKHFMDRLQVENPGVLQKFGGHAGAAGCTLKHKDLERFRAAARETAEREIDPKILEGVIEVDAVNPPAETLTIETAKLLGALGPWGQGFEEPRFAGEFEVVDYRVLKEVHLKLHLRPAGGGRTLEAIAFNVVDKGELPFRGRVELVFRLDVNEWNGRESLQLMVEHLQDREYLLERAAAEPVSDEPPGPLVIEGVNRKTAKGQDPADTRPPADRAAGKKGAPGVAAVAVTTTNNNALF</sequence>
<dbReference type="InterPro" id="IPR041122">
    <property type="entry name" value="RecJ_OB"/>
</dbReference>
<evidence type="ECO:0000256" key="6">
    <source>
        <dbReference type="SAM" id="MobiDB-lite"/>
    </source>
</evidence>
<accession>A0AAE3G1V6</accession>
<evidence type="ECO:0000256" key="3">
    <source>
        <dbReference type="ARBA" id="ARBA00022722"/>
    </source>
</evidence>
<dbReference type="InterPro" id="IPR051673">
    <property type="entry name" value="SSDNA_exonuclease_RecJ"/>
</dbReference>
<comment type="similarity">
    <text evidence="1">Belongs to the RecJ family.</text>
</comment>
<protein>
    <recommendedName>
        <fullName evidence="2">Single-stranded-DNA-specific exonuclease RecJ</fullName>
    </recommendedName>
</protein>
<feature type="domain" description="DHHA1" evidence="8">
    <location>
        <begin position="350"/>
        <end position="475"/>
    </location>
</feature>
<evidence type="ECO:0000256" key="2">
    <source>
        <dbReference type="ARBA" id="ARBA00019841"/>
    </source>
</evidence>
<dbReference type="Pfam" id="PF02272">
    <property type="entry name" value="DHHA1"/>
    <property type="match status" value="1"/>
</dbReference>
<keyword evidence="5 10" id="KW-0269">Exonuclease</keyword>
<evidence type="ECO:0000313" key="10">
    <source>
        <dbReference type="EMBL" id="MCP1674191.1"/>
    </source>
</evidence>
<dbReference type="Gene3D" id="3.90.1640.30">
    <property type="match status" value="1"/>
</dbReference>
<evidence type="ECO:0000256" key="4">
    <source>
        <dbReference type="ARBA" id="ARBA00022801"/>
    </source>
</evidence>
<dbReference type="EMBL" id="JALJXV010000003">
    <property type="protein sequence ID" value="MCP1674191.1"/>
    <property type="molecule type" value="Genomic_DNA"/>
</dbReference>
<evidence type="ECO:0000259" key="8">
    <source>
        <dbReference type="Pfam" id="PF02272"/>
    </source>
</evidence>
<feature type="region of interest" description="Disordered" evidence="6">
    <location>
        <begin position="627"/>
        <end position="652"/>
    </location>
</feature>
<dbReference type="Pfam" id="PF01368">
    <property type="entry name" value="DHH"/>
    <property type="match status" value="1"/>
</dbReference>
<dbReference type="RefSeq" id="WP_253475964.1">
    <property type="nucleotide sequence ID" value="NZ_JALJXV010000003.1"/>
</dbReference>
<dbReference type="PANTHER" id="PTHR30255">
    <property type="entry name" value="SINGLE-STRANDED-DNA-SPECIFIC EXONUCLEASE RECJ"/>
    <property type="match status" value="1"/>
</dbReference>
<name>A0AAE3G1V6_9GAMM</name>
<keyword evidence="4 10" id="KW-0378">Hydrolase</keyword>
<dbReference type="GO" id="GO:0004527">
    <property type="term" value="F:exonuclease activity"/>
    <property type="evidence" value="ECO:0007669"/>
    <property type="project" value="UniProtKB-KW"/>
</dbReference>
<organism evidence="10 11">
    <name type="scientific">Natronocella acetinitrilica</name>
    <dbReference type="NCBI Taxonomy" id="414046"/>
    <lineage>
        <taxon>Bacteria</taxon>
        <taxon>Pseudomonadati</taxon>
        <taxon>Pseudomonadota</taxon>
        <taxon>Gammaproteobacteria</taxon>
        <taxon>Chromatiales</taxon>
        <taxon>Ectothiorhodospiraceae</taxon>
        <taxon>Natronocella</taxon>
    </lineage>
</organism>
<evidence type="ECO:0000259" key="9">
    <source>
        <dbReference type="Pfam" id="PF17768"/>
    </source>
</evidence>